<dbReference type="KEGG" id="fcy:FRACYDRAFT_245367"/>
<sequence length="423" mass="48406">MTMIMFLMTTLTLPLTVVSAKKITLKTKILHLGKAGGGSISSHMEELNFKFKYGEDHGKVKSEQYNRYESIIISLRDPIECMTSAWYWRMLLQCRFDQKDETRTIRNRNCSIFTNPEKCCRVEEYWNRYNGHAYNLAESFCSNDVTIQEQAYKDINLVPHVGHTIVDWLGLLNITSERGYDFNEQIDGAIEWLLNITYNGDEEKASLHFHKAKQDAKNNQKEQEENNITIINHSHSSKAVTFPWLKEVTPITTFGSCCLVRHYYKYKNDYLLLLNPKFPNWLCNKGKTKTKQLCYSAISSIIERKRSMLEYALYSNRSCADIDSAINVDVKGDIVVDNDNENGNENGSVNGSENGSENGTENRNGNNISISYNYHTKGDGGGGSKNETVQQIPSAVKNMMMTLFGLLIVLIQYYYKGIKKIIK</sequence>
<dbReference type="InParanoid" id="A0A1E7F042"/>
<evidence type="ECO:0000313" key="4">
    <source>
        <dbReference type="EMBL" id="OEU11486.1"/>
    </source>
</evidence>
<name>A0A1E7F042_9STRA</name>
<feature type="transmembrane region" description="Helical" evidence="2">
    <location>
        <begin position="395"/>
        <end position="415"/>
    </location>
</feature>
<dbReference type="AlphaFoldDB" id="A0A1E7F042"/>
<evidence type="ECO:0000313" key="5">
    <source>
        <dbReference type="Proteomes" id="UP000095751"/>
    </source>
</evidence>
<keyword evidence="3" id="KW-0732">Signal</keyword>
<evidence type="ECO:0000256" key="1">
    <source>
        <dbReference type="SAM" id="MobiDB-lite"/>
    </source>
</evidence>
<keyword evidence="2" id="KW-0472">Membrane</keyword>
<protein>
    <recommendedName>
        <fullName evidence="6">Sulfotransferase domain-containing protein</fullName>
    </recommendedName>
</protein>
<dbReference type="EMBL" id="KV784367">
    <property type="protein sequence ID" value="OEU11486.1"/>
    <property type="molecule type" value="Genomic_DNA"/>
</dbReference>
<proteinExistence type="predicted"/>
<feature type="signal peptide" evidence="3">
    <location>
        <begin position="1"/>
        <end position="20"/>
    </location>
</feature>
<keyword evidence="2" id="KW-1133">Transmembrane helix</keyword>
<evidence type="ECO:0008006" key="6">
    <source>
        <dbReference type="Google" id="ProtNLM"/>
    </source>
</evidence>
<evidence type="ECO:0000256" key="3">
    <source>
        <dbReference type="SAM" id="SignalP"/>
    </source>
</evidence>
<feature type="chain" id="PRO_5009192456" description="Sulfotransferase domain-containing protein" evidence="3">
    <location>
        <begin position="21"/>
        <end position="423"/>
    </location>
</feature>
<gene>
    <name evidence="4" type="ORF">FRACYDRAFT_245367</name>
</gene>
<dbReference type="OrthoDB" id="56051at2759"/>
<dbReference type="Proteomes" id="UP000095751">
    <property type="component" value="Unassembled WGS sequence"/>
</dbReference>
<keyword evidence="5" id="KW-1185">Reference proteome</keyword>
<feature type="compositionally biased region" description="Low complexity" evidence="1">
    <location>
        <begin position="343"/>
        <end position="367"/>
    </location>
</feature>
<evidence type="ECO:0000256" key="2">
    <source>
        <dbReference type="SAM" id="Phobius"/>
    </source>
</evidence>
<reference evidence="4 5" key="1">
    <citation type="submission" date="2016-09" db="EMBL/GenBank/DDBJ databases">
        <title>Extensive genetic diversity and differential bi-allelic expression allows diatom success in the polar Southern Ocean.</title>
        <authorList>
            <consortium name="DOE Joint Genome Institute"/>
            <person name="Mock T."/>
            <person name="Otillar R.P."/>
            <person name="Strauss J."/>
            <person name="Dupont C."/>
            <person name="Frickenhaus S."/>
            <person name="Maumus F."/>
            <person name="Mcmullan M."/>
            <person name="Sanges R."/>
            <person name="Schmutz J."/>
            <person name="Toseland A."/>
            <person name="Valas R."/>
            <person name="Veluchamy A."/>
            <person name="Ward B.J."/>
            <person name="Allen A."/>
            <person name="Barry K."/>
            <person name="Falciatore A."/>
            <person name="Ferrante M."/>
            <person name="Fortunato A.E."/>
            <person name="Gloeckner G."/>
            <person name="Gruber A."/>
            <person name="Hipkin R."/>
            <person name="Janech M."/>
            <person name="Kroth P."/>
            <person name="Leese F."/>
            <person name="Lindquist E."/>
            <person name="Lyon B.R."/>
            <person name="Martin J."/>
            <person name="Mayer C."/>
            <person name="Parker M."/>
            <person name="Quesneville H."/>
            <person name="Raymond J."/>
            <person name="Uhlig C."/>
            <person name="Valentin K.U."/>
            <person name="Worden A.Z."/>
            <person name="Armbrust E.V."/>
            <person name="Bowler C."/>
            <person name="Green B."/>
            <person name="Moulton V."/>
            <person name="Van Oosterhout C."/>
            <person name="Grigoriev I."/>
        </authorList>
    </citation>
    <scope>NUCLEOTIDE SEQUENCE [LARGE SCALE GENOMIC DNA]</scope>
    <source>
        <strain evidence="4 5">CCMP1102</strain>
    </source>
</reference>
<keyword evidence="2" id="KW-0812">Transmembrane</keyword>
<organism evidence="4 5">
    <name type="scientific">Fragilariopsis cylindrus CCMP1102</name>
    <dbReference type="NCBI Taxonomy" id="635003"/>
    <lineage>
        <taxon>Eukaryota</taxon>
        <taxon>Sar</taxon>
        <taxon>Stramenopiles</taxon>
        <taxon>Ochrophyta</taxon>
        <taxon>Bacillariophyta</taxon>
        <taxon>Bacillariophyceae</taxon>
        <taxon>Bacillariophycidae</taxon>
        <taxon>Bacillariales</taxon>
        <taxon>Bacillariaceae</taxon>
        <taxon>Fragilariopsis</taxon>
    </lineage>
</organism>
<accession>A0A1E7F042</accession>
<feature type="region of interest" description="Disordered" evidence="1">
    <location>
        <begin position="337"/>
        <end position="371"/>
    </location>
</feature>